<dbReference type="RefSeq" id="WP_138233782.1">
    <property type="nucleotide sequence ID" value="NZ_CP185860.1"/>
</dbReference>
<dbReference type="InterPro" id="IPR002364">
    <property type="entry name" value="Quin_OxRdtase/zeta-crystal_CS"/>
</dbReference>
<dbReference type="PANTHER" id="PTHR44154:SF1">
    <property type="entry name" value="QUINONE OXIDOREDUCTASE"/>
    <property type="match status" value="1"/>
</dbReference>
<comment type="caution">
    <text evidence="8">The sequence shown here is derived from an EMBL/GenBank/DDBJ whole genome shotgun (WGS) entry which is preliminary data.</text>
</comment>
<protein>
    <recommendedName>
        <fullName evidence="6">Zinc-type alcohol dehydrogenase-like protein</fullName>
    </recommendedName>
</protein>
<dbReference type="InterPro" id="IPR014182">
    <property type="entry name" value="ADH_Zn_typ-1"/>
</dbReference>
<comment type="similarity">
    <text evidence="6">Belongs to the zinc-containing alcohol dehydrogenase family. Quinone oxidoreductase subfamily.</text>
</comment>
<sequence>MKAVGLFQYLPIDHEESLLDLHIDQPEPGPRDLLIAVKAIAVNPVDTKVRAPKAKPVTETTPKILGWDGAGEVIATGSDVKNFQVGDQVYYAGDISRPGCYSEYQLVDERIVARIPRTQDYFAAAALPLTSLTAWEALFDRLGISSSGTDAGKSILIIGGAGGVGSIAIQLARSLAKLKVIATASRTKSSLWVKQMGASHVVNHRNPVDEELKDIGIPEVDYILCLADTDQHFPAMANAIKPQGKICCVVDNREPLPMNLLKPKSVTFVWEFMFTRSRFETEDMDHQGWILNRIAELVDNETLVTTVGDTVEPINAANLRLAHRQLESGRTIGKIVLAGWE</sequence>
<organism evidence="8 9">
    <name type="scientific">Microbulbifer harenosus</name>
    <dbReference type="NCBI Taxonomy" id="2576840"/>
    <lineage>
        <taxon>Bacteria</taxon>
        <taxon>Pseudomonadati</taxon>
        <taxon>Pseudomonadota</taxon>
        <taxon>Gammaproteobacteria</taxon>
        <taxon>Cellvibrionales</taxon>
        <taxon>Microbulbiferaceae</taxon>
        <taxon>Microbulbifer</taxon>
    </lineage>
</organism>
<evidence type="ECO:0000256" key="5">
    <source>
        <dbReference type="ARBA" id="ARBA00022884"/>
    </source>
</evidence>
<dbReference type="InterPro" id="IPR013154">
    <property type="entry name" value="ADH-like_N"/>
</dbReference>
<dbReference type="SMART" id="SM00829">
    <property type="entry name" value="PKS_ER"/>
    <property type="match status" value="1"/>
</dbReference>
<evidence type="ECO:0000256" key="6">
    <source>
        <dbReference type="RuleBase" id="RU364000"/>
    </source>
</evidence>
<comment type="subcellular location">
    <subcellularLocation>
        <location evidence="1">Cytoplasm</location>
    </subcellularLocation>
</comment>
<dbReference type="Gene3D" id="3.40.50.720">
    <property type="entry name" value="NAD(P)-binding Rossmann-like Domain"/>
    <property type="match status" value="1"/>
</dbReference>
<evidence type="ECO:0000313" key="8">
    <source>
        <dbReference type="EMBL" id="TLM79895.1"/>
    </source>
</evidence>
<proteinExistence type="inferred from homology"/>
<dbReference type="PANTHER" id="PTHR44154">
    <property type="entry name" value="QUINONE OXIDOREDUCTASE"/>
    <property type="match status" value="1"/>
</dbReference>
<evidence type="ECO:0000259" key="7">
    <source>
        <dbReference type="SMART" id="SM00829"/>
    </source>
</evidence>
<dbReference type="Pfam" id="PF13602">
    <property type="entry name" value="ADH_zinc_N_2"/>
    <property type="match status" value="1"/>
</dbReference>
<dbReference type="InterPro" id="IPR051603">
    <property type="entry name" value="Zinc-ADH_QOR/CCCR"/>
</dbReference>
<keyword evidence="6" id="KW-0479">Metal-binding</keyword>
<dbReference type="PROSITE" id="PS01162">
    <property type="entry name" value="QOR_ZETA_CRYSTAL"/>
    <property type="match status" value="1"/>
</dbReference>
<evidence type="ECO:0000256" key="4">
    <source>
        <dbReference type="ARBA" id="ARBA00022857"/>
    </source>
</evidence>
<comment type="subunit">
    <text evidence="2">Homotetramer.</text>
</comment>
<dbReference type="InterPro" id="IPR020843">
    <property type="entry name" value="ER"/>
</dbReference>
<keyword evidence="6" id="KW-0560">Oxidoreductase</keyword>
<evidence type="ECO:0000256" key="3">
    <source>
        <dbReference type="ARBA" id="ARBA00022490"/>
    </source>
</evidence>
<evidence type="ECO:0000256" key="1">
    <source>
        <dbReference type="ARBA" id="ARBA00004496"/>
    </source>
</evidence>
<dbReference type="InterPro" id="IPR011032">
    <property type="entry name" value="GroES-like_sf"/>
</dbReference>
<dbReference type="Proteomes" id="UP000306791">
    <property type="component" value="Unassembled WGS sequence"/>
</dbReference>
<dbReference type="SUPFAM" id="SSF50129">
    <property type="entry name" value="GroES-like"/>
    <property type="match status" value="1"/>
</dbReference>
<reference evidence="8 9" key="1">
    <citation type="submission" date="2019-05" db="EMBL/GenBank/DDBJ databases">
        <title>Microbulbifer harenosus sp. nov., an alginate-degrading bacterium isolated from coastal sand.</title>
        <authorList>
            <person name="Huang H."/>
            <person name="Mo K."/>
            <person name="Bao S."/>
        </authorList>
    </citation>
    <scope>NUCLEOTIDE SEQUENCE [LARGE SCALE GENOMIC DNA]</scope>
    <source>
        <strain evidence="8 9">HB161719</strain>
    </source>
</reference>
<dbReference type="NCBIfam" id="TIGR02817">
    <property type="entry name" value="adh_fam_1"/>
    <property type="match status" value="1"/>
</dbReference>
<keyword evidence="9" id="KW-1185">Reference proteome</keyword>
<evidence type="ECO:0000256" key="2">
    <source>
        <dbReference type="ARBA" id="ARBA00011881"/>
    </source>
</evidence>
<dbReference type="Gene3D" id="3.90.180.10">
    <property type="entry name" value="Medium-chain alcohol dehydrogenases, catalytic domain"/>
    <property type="match status" value="1"/>
</dbReference>
<dbReference type="CDD" id="cd08252">
    <property type="entry name" value="AL_MDR"/>
    <property type="match status" value="1"/>
</dbReference>
<feature type="domain" description="Enoyl reductase (ER)" evidence="7">
    <location>
        <begin position="16"/>
        <end position="337"/>
    </location>
</feature>
<name>A0ABY2UN52_9GAMM</name>
<evidence type="ECO:0000313" key="9">
    <source>
        <dbReference type="Proteomes" id="UP000306791"/>
    </source>
</evidence>
<keyword evidence="6" id="KW-0862">Zinc</keyword>
<keyword evidence="4" id="KW-0521">NADP</keyword>
<gene>
    <name evidence="8" type="ORF">FDY93_00505</name>
</gene>
<dbReference type="InterPro" id="IPR036291">
    <property type="entry name" value="NAD(P)-bd_dom_sf"/>
</dbReference>
<dbReference type="Pfam" id="PF08240">
    <property type="entry name" value="ADH_N"/>
    <property type="match status" value="1"/>
</dbReference>
<dbReference type="SUPFAM" id="SSF51735">
    <property type="entry name" value="NAD(P)-binding Rossmann-fold domains"/>
    <property type="match status" value="1"/>
</dbReference>
<dbReference type="EMBL" id="VANI01000001">
    <property type="protein sequence ID" value="TLM79895.1"/>
    <property type="molecule type" value="Genomic_DNA"/>
</dbReference>
<accession>A0ABY2UN52</accession>
<keyword evidence="5" id="KW-0694">RNA-binding</keyword>
<keyword evidence="3" id="KW-0963">Cytoplasm</keyword>